<evidence type="ECO:0008006" key="3">
    <source>
        <dbReference type="Google" id="ProtNLM"/>
    </source>
</evidence>
<dbReference type="EMBL" id="BAABWH010000009">
    <property type="protein sequence ID" value="GAA6146605.1"/>
    <property type="molecule type" value="Genomic_DNA"/>
</dbReference>
<keyword evidence="2" id="KW-1185">Reference proteome</keyword>
<accession>A0ABQ0A2H9</accession>
<gene>
    <name evidence="1" type="ORF">NBRC116585_27230</name>
</gene>
<dbReference type="RefSeq" id="WP_353295828.1">
    <property type="nucleotide sequence ID" value="NZ_BAABWH010000009.1"/>
</dbReference>
<dbReference type="PROSITE" id="PS51257">
    <property type="entry name" value="PROKAR_LIPOPROTEIN"/>
    <property type="match status" value="1"/>
</dbReference>
<comment type="caution">
    <text evidence="1">The sequence shown here is derived from an EMBL/GenBank/DDBJ whole genome shotgun (WGS) entry which is preliminary data.</text>
</comment>
<reference evidence="1 2" key="1">
    <citation type="submission" date="2024-04" db="EMBL/GenBank/DDBJ databases">
        <title>Draft genome sequence of Thalassolituus maritimus NBRC 116585.</title>
        <authorList>
            <person name="Miyakawa T."/>
            <person name="Kusuya Y."/>
            <person name="Miura T."/>
        </authorList>
    </citation>
    <scope>NUCLEOTIDE SEQUENCE [LARGE SCALE GENOMIC DNA]</scope>
    <source>
        <strain evidence="1 2">5NW40-0001</strain>
    </source>
</reference>
<evidence type="ECO:0000313" key="1">
    <source>
        <dbReference type="EMBL" id="GAA6146605.1"/>
    </source>
</evidence>
<organism evidence="1 2">
    <name type="scientific">Thalassolituus maritimus</name>
    <dbReference type="NCBI Taxonomy" id="484498"/>
    <lineage>
        <taxon>Bacteria</taxon>
        <taxon>Pseudomonadati</taxon>
        <taxon>Pseudomonadota</taxon>
        <taxon>Gammaproteobacteria</taxon>
        <taxon>Oceanospirillales</taxon>
        <taxon>Oceanospirillaceae</taxon>
        <taxon>Thalassolituus</taxon>
    </lineage>
</organism>
<proteinExistence type="predicted"/>
<name>A0ABQ0A2H9_9GAMM</name>
<sequence length="313" mass="33098">MSVSSAKTIRTATSPFCTVTRGALVLSATLGLAACGGGDGEGSSSDSNGFIDLSGADVSDAPVIDITFAAGIRGAEAEPDVSEYAVSDGDSIMIHSRVTGSALPGVGDTASEFELNYTPLVDRTVLLILSSTEAPNLDIEVRDTVRGREQSENANSYEVLLMEVDAGRTYTMTISTLAEGGQFTLLLTEPNRASLGLTDEEYFVTHQRRGSTLCDGSAAGAYIQDTYWIINWAEGYISDPDGTLSFSEVEGNAFSIEQSLDLGSVTEDFSLTLDTNAMTGVVSGNATQTRTFSSGEYNQCVTEIDFRDGQVRL</sequence>
<evidence type="ECO:0000313" key="2">
    <source>
        <dbReference type="Proteomes" id="UP001481413"/>
    </source>
</evidence>
<protein>
    <recommendedName>
        <fullName evidence="3">Lipoprotein</fullName>
    </recommendedName>
</protein>
<dbReference type="Proteomes" id="UP001481413">
    <property type="component" value="Unassembled WGS sequence"/>
</dbReference>